<dbReference type="HAMAP" id="MF_00432">
    <property type="entry name" value="Cytb6_f_PetG"/>
    <property type="match status" value="1"/>
</dbReference>
<evidence type="ECO:0000256" key="9">
    <source>
        <dbReference type="SAM" id="Phobius"/>
    </source>
</evidence>
<dbReference type="GO" id="GO:0042651">
    <property type="term" value="C:thylakoid membrane"/>
    <property type="evidence" value="ECO:0007669"/>
    <property type="project" value="UniProtKB-UniRule"/>
</dbReference>
<dbReference type="SUPFAM" id="SSF103446">
    <property type="entry name" value="PetG subunit of the cytochrome b6f complex"/>
    <property type="match status" value="1"/>
</dbReference>
<comment type="subcellular location">
    <subcellularLocation>
        <location evidence="8">Cellular thylakoid membrane</location>
        <topology evidence="8">Single-pass membrane protein</topology>
    </subcellularLocation>
    <subcellularLocation>
        <location evidence="1">Membrane</location>
        <topology evidence="1">Single-pass membrane protein</topology>
    </subcellularLocation>
</comment>
<evidence type="ECO:0000313" key="10">
    <source>
        <dbReference type="EMBL" id="QDF46464.1"/>
    </source>
</evidence>
<keyword evidence="7 8" id="KW-0472">Membrane</keyword>
<dbReference type="GO" id="GO:0009512">
    <property type="term" value="C:cytochrome b6f complex"/>
    <property type="evidence" value="ECO:0007669"/>
    <property type="project" value="InterPro"/>
</dbReference>
<dbReference type="PIRSF" id="PIRSF000034">
    <property type="entry name" value="Cyt_b6-f_V"/>
    <property type="match status" value="1"/>
</dbReference>
<comment type="function">
    <text evidence="8">Component of the cytochrome b6-f complex, which mediates electron transfer between photosystem II (PSII) and photosystem I (PSI), cyclic electron flow around PSI, and state transitions. PetG is required for either the stability or assembly of the cytochrome b6-f complex.</text>
</comment>
<dbReference type="GO" id="GO:0015979">
    <property type="term" value="P:photosynthesis"/>
    <property type="evidence" value="ECO:0007669"/>
    <property type="project" value="UniProtKB-KW"/>
</dbReference>
<dbReference type="GO" id="GO:0017004">
    <property type="term" value="P:cytochrome complex assembly"/>
    <property type="evidence" value="ECO:0007669"/>
    <property type="project" value="UniProtKB-UniRule"/>
</dbReference>
<comment type="similarity">
    <text evidence="8">Belongs to the PetG family.</text>
</comment>
<keyword evidence="10" id="KW-0934">Plastid</keyword>
<dbReference type="EMBL" id="MK887213">
    <property type="protein sequence ID" value="QDF46464.1"/>
    <property type="molecule type" value="Genomic_DNA"/>
</dbReference>
<dbReference type="Pfam" id="PF02529">
    <property type="entry name" value="PetG"/>
    <property type="match status" value="1"/>
</dbReference>
<evidence type="ECO:0000256" key="6">
    <source>
        <dbReference type="ARBA" id="ARBA00022989"/>
    </source>
</evidence>
<geneLocation type="plastid" evidence="10"/>
<dbReference type="AlphaFoldDB" id="A0A4Y6GT60"/>
<evidence type="ECO:0000256" key="2">
    <source>
        <dbReference type="ARBA" id="ARBA00022448"/>
    </source>
</evidence>
<keyword evidence="3 8" id="KW-0602">Photosynthesis</keyword>
<evidence type="ECO:0000256" key="8">
    <source>
        <dbReference type="HAMAP-Rule" id="MF_00432"/>
    </source>
</evidence>
<dbReference type="InterPro" id="IPR003683">
    <property type="entry name" value="Cyt_6/f_cplx_su5"/>
</dbReference>
<name>A0A4Y6GT60_9ASTE</name>
<protein>
    <recommendedName>
        <fullName evidence="8">Cytochrome b6-f complex subunit 5</fullName>
    </recommendedName>
    <alternativeName>
        <fullName evidence="8">Cytochrome b6-f complex subunit PetG</fullName>
    </alternativeName>
    <alternativeName>
        <fullName evidence="8">Cytochrome b6-f complex subunit V</fullName>
    </alternativeName>
</protein>
<organism evidence="10">
    <name type="scientific">Cuscuta mexicana</name>
    <dbReference type="NCBI Taxonomy" id="1197930"/>
    <lineage>
        <taxon>Eukaryota</taxon>
        <taxon>Viridiplantae</taxon>
        <taxon>Streptophyta</taxon>
        <taxon>Embryophyta</taxon>
        <taxon>Tracheophyta</taxon>
        <taxon>Spermatophyta</taxon>
        <taxon>Magnoliopsida</taxon>
        <taxon>eudicotyledons</taxon>
        <taxon>Gunneridae</taxon>
        <taxon>Pentapetalae</taxon>
        <taxon>asterids</taxon>
        <taxon>lamiids</taxon>
        <taxon>Solanales</taxon>
        <taxon>Convolvulaceae</taxon>
        <taxon>Cuscuteae</taxon>
        <taxon>Cuscuta</taxon>
        <taxon>Cuscuta subgen. Grammica</taxon>
        <taxon>Cuscuta sect. Ceratophorae</taxon>
    </lineage>
</organism>
<accession>A0A4Y6GT60</accession>
<dbReference type="InterPro" id="IPR036099">
    <property type="entry name" value="Cyt_6/f_cplx_su5_sf"/>
</dbReference>
<feature type="transmembrane region" description="Helical" evidence="9">
    <location>
        <begin position="6"/>
        <end position="27"/>
    </location>
</feature>
<keyword evidence="6 8" id="KW-1133">Transmembrane helix</keyword>
<gene>
    <name evidence="8 10" type="primary">petG</name>
</gene>
<evidence type="ECO:0000256" key="7">
    <source>
        <dbReference type="ARBA" id="ARBA00023136"/>
    </source>
</evidence>
<sequence>MIEMFLLGIILGIIPITIIGLFVTAYLQYRRGDQLDF</sequence>
<proteinExistence type="inferred from homology"/>
<keyword evidence="2 8" id="KW-0813">Transport</keyword>
<evidence type="ECO:0000256" key="4">
    <source>
        <dbReference type="ARBA" id="ARBA00022692"/>
    </source>
</evidence>
<keyword evidence="5 8" id="KW-0249">Electron transport</keyword>
<keyword evidence="4 8" id="KW-0812">Transmembrane</keyword>
<reference evidence="10" key="1">
    <citation type="journal article" date="2019" name="Plant Mol. Biol.">
        <title>Caught in action: fine-scale plastome evolution in the parasitic plants of Cuscuta section Ceratophorae (Convolvulaceae).</title>
        <authorList>
            <person name="Banerjee A."/>
            <person name="Stefanovic S."/>
        </authorList>
    </citation>
    <scope>NUCLEOTIDE SEQUENCE</scope>
</reference>
<comment type="subunit">
    <text evidence="8">The 4 large subunits of the cytochrome b6-f complex are cytochrome b6, subunit IV (17 kDa polypeptide, PetD), cytochrome f and the Rieske protein, while the 4 small subunits are PetG, PetL, PetM and PetN. The complex functions as a dimer.</text>
</comment>
<evidence type="ECO:0000256" key="3">
    <source>
        <dbReference type="ARBA" id="ARBA00022531"/>
    </source>
</evidence>
<evidence type="ECO:0000256" key="1">
    <source>
        <dbReference type="ARBA" id="ARBA00004167"/>
    </source>
</evidence>
<dbReference type="RefSeq" id="YP_009673734.1">
    <property type="nucleotide sequence ID" value="NC_043869.1"/>
</dbReference>
<dbReference type="GeneID" id="40882612"/>
<keyword evidence="8" id="KW-0793">Thylakoid</keyword>
<evidence type="ECO:0000256" key="5">
    <source>
        <dbReference type="ARBA" id="ARBA00022982"/>
    </source>
</evidence>